<sequence length="131" mass="14344">MFSAPQVNIYSADVVRAVEFYREIGFEESFRTPSEGIPIHVELKLDGFTLGVASVQSARADHGLDLDLAMPGRGMEIALWTDDTDAALARLVAAGARVLSEPHDWLGTLRVAWVADLDDNPIELVQRRPVG</sequence>
<dbReference type="PROSITE" id="PS51819">
    <property type="entry name" value="VOC"/>
    <property type="match status" value="1"/>
</dbReference>
<evidence type="ECO:0000259" key="1">
    <source>
        <dbReference type="PROSITE" id="PS51819"/>
    </source>
</evidence>
<dbReference type="InterPro" id="IPR037523">
    <property type="entry name" value="VOC_core"/>
</dbReference>
<dbReference type="AlphaFoldDB" id="A0A3A9XXL3"/>
<proteinExistence type="predicted"/>
<comment type="caution">
    <text evidence="2">The sequence shown here is derived from an EMBL/GenBank/DDBJ whole genome shotgun (WGS) entry which is preliminary data.</text>
</comment>
<evidence type="ECO:0000313" key="2">
    <source>
        <dbReference type="EMBL" id="RKN29522.1"/>
    </source>
</evidence>
<reference evidence="2 3" key="1">
    <citation type="submission" date="2018-09" db="EMBL/GenBank/DDBJ databases">
        <title>Micromonospora sp. nov. MS1-9, isolated from a root of Musa sp.</title>
        <authorList>
            <person name="Kuncharoen N."/>
            <person name="Kudo T."/>
            <person name="Ohkuma M."/>
            <person name="Yuki M."/>
            <person name="Tanasupawat S."/>
        </authorList>
    </citation>
    <scope>NUCLEOTIDE SEQUENCE [LARGE SCALE GENOMIC DNA]</scope>
    <source>
        <strain evidence="2 3">MS1-9</strain>
    </source>
</reference>
<protein>
    <submittedName>
        <fullName evidence="2">Glyoxalase/bleomycin resistance/dioxygenase family protein</fullName>
    </submittedName>
</protein>
<feature type="domain" description="VOC" evidence="1">
    <location>
        <begin position="3"/>
        <end position="127"/>
    </location>
</feature>
<name>A0A3A9XXL3_9ACTN</name>
<dbReference type="Proteomes" id="UP000275865">
    <property type="component" value="Unassembled WGS sequence"/>
</dbReference>
<dbReference type="Gene3D" id="3.10.180.10">
    <property type="entry name" value="2,3-Dihydroxybiphenyl 1,2-Dioxygenase, domain 1"/>
    <property type="match status" value="1"/>
</dbReference>
<dbReference type="Pfam" id="PF00903">
    <property type="entry name" value="Glyoxalase"/>
    <property type="match status" value="1"/>
</dbReference>
<gene>
    <name evidence="2" type="ORF">D7044_21975</name>
</gene>
<keyword evidence="2" id="KW-0560">Oxidoreductase</keyword>
<evidence type="ECO:0000313" key="3">
    <source>
        <dbReference type="Proteomes" id="UP000275865"/>
    </source>
</evidence>
<organism evidence="2 3">
    <name type="scientific">Micromonospora musae</name>
    <dbReference type="NCBI Taxonomy" id="1894970"/>
    <lineage>
        <taxon>Bacteria</taxon>
        <taxon>Bacillati</taxon>
        <taxon>Actinomycetota</taxon>
        <taxon>Actinomycetes</taxon>
        <taxon>Micromonosporales</taxon>
        <taxon>Micromonosporaceae</taxon>
        <taxon>Micromonospora</taxon>
    </lineage>
</organism>
<dbReference type="EMBL" id="RAZT01000011">
    <property type="protein sequence ID" value="RKN29522.1"/>
    <property type="molecule type" value="Genomic_DNA"/>
</dbReference>
<accession>A0A3A9XXL3</accession>
<dbReference type="RefSeq" id="WP_120690076.1">
    <property type="nucleotide sequence ID" value="NZ_RAZT01000011.1"/>
</dbReference>
<dbReference type="InterPro" id="IPR004360">
    <property type="entry name" value="Glyas_Fos-R_dOase_dom"/>
</dbReference>
<dbReference type="GO" id="GO:0051213">
    <property type="term" value="F:dioxygenase activity"/>
    <property type="evidence" value="ECO:0007669"/>
    <property type="project" value="UniProtKB-KW"/>
</dbReference>
<dbReference type="InterPro" id="IPR029068">
    <property type="entry name" value="Glyas_Bleomycin-R_OHBP_Dase"/>
</dbReference>
<keyword evidence="2" id="KW-0223">Dioxygenase</keyword>
<dbReference type="SUPFAM" id="SSF54593">
    <property type="entry name" value="Glyoxalase/Bleomycin resistance protein/Dihydroxybiphenyl dioxygenase"/>
    <property type="match status" value="1"/>
</dbReference>